<dbReference type="Gene3D" id="1.10.287.470">
    <property type="entry name" value="Helix hairpin bin"/>
    <property type="match status" value="1"/>
</dbReference>
<feature type="signal peptide" evidence="3">
    <location>
        <begin position="1"/>
        <end position="21"/>
    </location>
</feature>
<name>A0ABY4S6E9_AQUTE</name>
<evidence type="ECO:0000313" key="4">
    <source>
        <dbReference type="EMBL" id="URI07467.1"/>
    </source>
</evidence>
<feature type="coiled-coil region" evidence="2">
    <location>
        <begin position="118"/>
        <end position="145"/>
    </location>
</feature>
<dbReference type="NCBIfam" id="TIGR01730">
    <property type="entry name" value="RND_mfp"/>
    <property type="match status" value="1"/>
</dbReference>
<sequence>MHRLALATTALALLATLAACGKKEGGPTDATPATAASAPAGAASAAKAALTVTAIQPATASWARTLSANGSIAPWQESIVSAEQGGYRLAEVLVNVGDRVKRGQVLARMAVDTVQVELAQTRAALAESEATLAEAQANAERARQLQTTGAISAQQINQYLTAEKTAQARLLAQRARLQSDQLRLAKTTITAPDDGVISARLATVGAVAGNGQELFRLIRGGRLEWRAEVTAAELSQLRPGMKATLQLPDGSSTAGTVRMVAPTVDAQTRNGLVYVDLSSAQAGASSTVRAGMFSRGEFQLGATPALALPQAAVALRDGFQYVFALESQVGGNDWRVRQLKVQLGRRLGDQVEVLGGLDAQARVVAQGVGFLTDGDIVSVVSAAPAPAAAASR</sequence>
<dbReference type="Proteomes" id="UP001056201">
    <property type="component" value="Chromosome 1"/>
</dbReference>
<dbReference type="PROSITE" id="PS51257">
    <property type="entry name" value="PROKAR_LIPOPROTEIN"/>
    <property type="match status" value="1"/>
</dbReference>
<feature type="chain" id="PRO_5046525470" evidence="3">
    <location>
        <begin position="22"/>
        <end position="392"/>
    </location>
</feature>
<keyword evidence="2" id="KW-0175">Coiled coil</keyword>
<reference evidence="4" key="1">
    <citation type="submission" date="2022-05" db="EMBL/GenBank/DDBJ databases">
        <title>An RpoN-dependent PEP-CTERM gene is involved in floc formation of an Aquincola tertiaricarbonis strain.</title>
        <authorList>
            <person name="Qiu D."/>
            <person name="Xia M."/>
        </authorList>
    </citation>
    <scope>NUCLEOTIDE SEQUENCE</scope>
    <source>
        <strain evidence="4">RN12</strain>
    </source>
</reference>
<evidence type="ECO:0000256" key="1">
    <source>
        <dbReference type="ARBA" id="ARBA00009477"/>
    </source>
</evidence>
<organism evidence="4 5">
    <name type="scientific">Aquincola tertiaricarbonis</name>
    <dbReference type="NCBI Taxonomy" id="391953"/>
    <lineage>
        <taxon>Bacteria</taxon>
        <taxon>Pseudomonadati</taxon>
        <taxon>Pseudomonadota</taxon>
        <taxon>Betaproteobacteria</taxon>
        <taxon>Burkholderiales</taxon>
        <taxon>Sphaerotilaceae</taxon>
        <taxon>Aquincola</taxon>
    </lineage>
</organism>
<dbReference type="RefSeq" id="WP_250195702.1">
    <property type="nucleotide sequence ID" value="NZ_CP097635.1"/>
</dbReference>
<accession>A0ABY4S6E9</accession>
<dbReference type="SUPFAM" id="SSF111369">
    <property type="entry name" value="HlyD-like secretion proteins"/>
    <property type="match status" value="1"/>
</dbReference>
<keyword evidence="3" id="KW-0732">Signal</keyword>
<dbReference type="PANTHER" id="PTHR30469">
    <property type="entry name" value="MULTIDRUG RESISTANCE PROTEIN MDTA"/>
    <property type="match status" value="1"/>
</dbReference>
<dbReference type="PANTHER" id="PTHR30469:SF15">
    <property type="entry name" value="HLYD FAMILY OF SECRETION PROTEINS"/>
    <property type="match status" value="1"/>
</dbReference>
<evidence type="ECO:0000256" key="3">
    <source>
        <dbReference type="SAM" id="SignalP"/>
    </source>
</evidence>
<dbReference type="InterPro" id="IPR006143">
    <property type="entry name" value="RND_pump_MFP"/>
</dbReference>
<dbReference type="Gene3D" id="2.40.420.20">
    <property type="match status" value="1"/>
</dbReference>
<evidence type="ECO:0000313" key="5">
    <source>
        <dbReference type="Proteomes" id="UP001056201"/>
    </source>
</evidence>
<protein>
    <submittedName>
        <fullName evidence="4">Efflux RND transporter periplasmic adaptor subunit</fullName>
    </submittedName>
</protein>
<gene>
    <name evidence="4" type="ORF">MW290_02275</name>
</gene>
<dbReference type="EMBL" id="CP097635">
    <property type="protein sequence ID" value="URI07467.1"/>
    <property type="molecule type" value="Genomic_DNA"/>
</dbReference>
<evidence type="ECO:0000256" key="2">
    <source>
        <dbReference type="SAM" id="Coils"/>
    </source>
</evidence>
<proteinExistence type="inferred from homology"/>
<comment type="similarity">
    <text evidence="1">Belongs to the membrane fusion protein (MFP) (TC 8.A.1) family.</text>
</comment>
<dbReference type="Gene3D" id="2.40.50.100">
    <property type="match status" value="1"/>
</dbReference>
<keyword evidence="5" id="KW-1185">Reference proteome</keyword>
<dbReference type="Gene3D" id="2.40.30.170">
    <property type="match status" value="1"/>
</dbReference>